<feature type="region of interest" description="Disordered" evidence="1">
    <location>
        <begin position="528"/>
        <end position="558"/>
    </location>
</feature>
<feature type="transmembrane region" description="Helical" evidence="2">
    <location>
        <begin position="159"/>
        <end position="181"/>
    </location>
</feature>
<evidence type="ECO:0000313" key="3">
    <source>
        <dbReference type="EMBL" id="OHA91047.1"/>
    </source>
</evidence>
<feature type="transmembrane region" description="Helical" evidence="2">
    <location>
        <begin position="238"/>
        <end position="261"/>
    </location>
</feature>
<keyword evidence="2" id="KW-1133">Transmembrane helix</keyword>
<gene>
    <name evidence="3" type="ORF">A2832_01360</name>
</gene>
<evidence type="ECO:0008006" key="5">
    <source>
        <dbReference type="Google" id="ProtNLM"/>
    </source>
</evidence>
<dbReference type="AlphaFoldDB" id="A0A1G2T188"/>
<keyword evidence="2" id="KW-0472">Membrane</keyword>
<organism evidence="3 4">
    <name type="scientific">Candidatus Zambryskibacteria bacterium RIFCSPHIGHO2_01_FULL_44_22b</name>
    <dbReference type="NCBI Taxonomy" id="1802737"/>
    <lineage>
        <taxon>Bacteria</taxon>
        <taxon>Candidatus Zambryskiibacteriota</taxon>
    </lineage>
</organism>
<feature type="transmembrane region" description="Helical" evidence="2">
    <location>
        <begin position="132"/>
        <end position="153"/>
    </location>
</feature>
<evidence type="ECO:0000256" key="2">
    <source>
        <dbReference type="SAM" id="Phobius"/>
    </source>
</evidence>
<comment type="caution">
    <text evidence="3">The sequence shown here is derived from an EMBL/GenBank/DDBJ whole genome shotgun (WGS) entry which is preliminary data.</text>
</comment>
<evidence type="ECO:0000313" key="4">
    <source>
        <dbReference type="Proteomes" id="UP000178538"/>
    </source>
</evidence>
<dbReference type="EMBL" id="MHVG01000008">
    <property type="protein sequence ID" value="OHA91047.1"/>
    <property type="molecule type" value="Genomic_DNA"/>
</dbReference>
<keyword evidence="2" id="KW-0812">Transmembrane</keyword>
<dbReference type="STRING" id="1802737.A2832_01360"/>
<proteinExistence type="predicted"/>
<feature type="region of interest" description="Disordered" evidence="1">
    <location>
        <begin position="646"/>
        <end position="689"/>
    </location>
</feature>
<protein>
    <recommendedName>
        <fullName evidence="5">TrbL/VirB6 plasmid conjugal transfer protein</fullName>
    </recommendedName>
</protein>
<dbReference type="Proteomes" id="UP000178538">
    <property type="component" value="Unassembled WGS sequence"/>
</dbReference>
<accession>A0A1G2T188</accession>
<reference evidence="3 4" key="1">
    <citation type="journal article" date="2016" name="Nat. Commun.">
        <title>Thousands of microbial genomes shed light on interconnected biogeochemical processes in an aquifer system.</title>
        <authorList>
            <person name="Anantharaman K."/>
            <person name="Brown C.T."/>
            <person name="Hug L.A."/>
            <person name="Sharon I."/>
            <person name="Castelle C.J."/>
            <person name="Probst A.J."/>
            <person name="Thomas B.C."/>
            <person name="Singh A."/>
            <person name="Wilkins M.J."/>
            <person name="Karaoz U."/>
            <person name="Brodie E.L."/>
            <person name="Williams K.H."/>
            <person name="Hubbard S.S."/>
            <person name="Banfield J.F."/>
        </authorList>
    </citation>
    <scope>NUCLEOTIDE SEQUENCE [LARGE SCALE GENOMIC DNA]</scope>
</reference>
<feature type="transmembrane region" description="Helical" evidence="2">
    <location>
        <begin position="85"/>
        <end position="105"/>
    </location>
</feature>
<name>A0A1G2T188_9BACT</name>
<feature type="compositionally biased region" description="Basic and acidic residues" evidence="1">
    <location>
        <begin position="648"/>
        <end position="689"/>
    </location>
</feature>
<feature type="transmembrane region" description="Helical" evidence="2">
    <location>
        <begin position="353"/>
        <end position="374"/>
    </location>
</feature>
<sequence length="689" mass="73679">MKKDFLNISPLLLALALIFSISGFLSPQIVSAQAKPLPPSIAKECPDGQISTTEGCQSKESSSLFSLLNPIKWAADAVGSLASTVILQLASLLTYLSAMILNFVIKYSVVDMKSNIAQAGAIDLAWRTMRDLANMCFIFILLYAAIQTILGIGEDARKLIVKVIVVAILINFSLFATKLVIDASNILALTFYDAIAPGAVNATGEFSLTQAGIANSLMEPLGVQSIWQAKGNFGSGNLFVIGIMGTIVSLIAAFVFFAIAIMFVIRFVVLILVMILSPLAFLGFVLPEVKKQVSDKWKDALIGQAFFAPIYFILTWIVIVVSRGLFKGGGSMVSAISGVASSSTGGAVADPTAIGILVNFIIMIVLLMASIIIAKEWANKAPGGVSKLTSWAMGAAGGATLGMAGRFGRGTVGRAGQALGDSEKLKAAVARGGAGGIAARLALATGRKTGGASFDVRGMGALGALDAGKAQKGGFAKYREEKAKDEAKFAASLGPSDKTLAKAERAVKEGKEGAAEKLDELKGVKKKDMETREKDAMANDPILKKRGELEEETKKKEAEIASTQLPKLKKQREEELVVMQQELEVAKQASEAREKEIRSKYRDDKGEIKEIKSMADKRKDKFAEVVENSYWNKFRGYNYAAAAQIRKGKSEKDKLADAAKKILEEETEGKPSEEKGTESGGEEKEKKET</sequence>
<evidence type="ECO:0000256" key="1">
    <source>
        <dbReference type="SAM" id="MobiDB-lite"/>
    </source>
</evidence>
<feature type="transmembrane region" description="Helical" evidence="2">
    <location>
        <begin position="306"/>
        <end position="326"/>
    </location>
</feature>
<feature type="transmembrane region" description="Helical" evidence="2">
    <location>
        <begin position="267"/>
        <end position="286"/>
    </location>
</feature>